<comment type="caution">
    <text evidence="2">The sequence shown here is derived from an EMBL/GenBank/DDBJ whole genome shotgun (WGS) entry which is preliminary data.</text>
</comment>
<sequence>MPQTFDSDREKEMIRAIYREQQDAETMLKSLARRQLSRPLVWLMWGLRIYVLFMVGLFIVHFI</sequence>
<gene>
    <name evidence="2" type="ORF">C7B43_02670</name>
</gene>
<accession>A0A2T2X9X5</accession>
<evidence type="ECO:0000256" key="1">
    <source>
        <dbReference type="SAM" id="Phobius"/>
    </source>
</evidence>
<evidence type="ECO:0000313" key="3">
    <source>
        <dbReference type="Proteomes" id="UP000242699"/>
    </source>
</evidence>
<dbReference type="Proteomes" id="UP000242699">
    <property type="component" value="Unassembled WGS sequence"/>
</dbReference>
<proteinExistence type="predicted"/>
<reference evidence="2 3" key="1">
    <citation type="journal article" date="2014" name="BMC Genomics">
        <title>Comparison of environmental and isolate Sulfobacillus genomes reveals diverse carbon, sulfur, nitrogen, and hydrogen metabolisms.</title>
        <authorList>
            <person name="Justice N.B."/>
            <person name="Norman A."/>
            <person name="Brown C.T."/>
            <person name="Singh A."/>
            <person name="Thomas B.C."/>
            <person name="Banfield J.F."/>
        </authorList>
    </citation>
    <scope>NUCLEOTIDE SEQUENCE [LARGE SCALE GENOMIC DNA]</scope>
    <source>
        <strain evidence="2">AMDSBA1</strain>
    </source>
</reference>
<keyword evidence="1" id="KW-0472">Membrane</keyword>
<protein>
    <submittedName>
        <fullName evidence="2">Uncharacterized protein</fullName>
    </submittedName>
</protein>
<feature type="transmembrane region" description="Helical" evidence="1">
    <location>
        <begin position="40"/>
        <end position="62"/>
    </location>
</feature>
<organism evidence="2 3">
    <name type="scientific">Sulfobacillus benefaciens</name>
    <dbReference type="NCBI Taxonomy" id="453960"/>
    <lineage>
        <taxon>Bacteria</taxon>
        <taxon>Bacillati</taxon>
        <taxon>Bacillota</taxon>
        <taxon>Clostridia</taxon>
        <taxon>Eubacteriales</taxon>
        <taxon>Clostridiales Family XVII. Incertae Sedis</taxon>
        <taxon>Sulfobacillus</taxon>
    </lineage>
</organism>
<dbReference type="AlphaFoldDB" id="A0A2T2X9X5"/>
<evidence type="ECO:0000313" key="2">
    <source>
        <dbReference type="EMBL" id="PSR31290.1"/>
    </source>
</evidence>
<keyword evidence="1" id="KW-1133">Transmembrane helix</keyword>
<keyword evidence="1" id="KW-0812">Transmembrane</keyword>
<name>A0A2T2X9X5_9FIRM</name>
<dbReference type="EMBL" id="PXYT01000003">
    <property type="protein sequence ID" value="PSR31290.1"/>
    <property type="molecule type" value="Genomic_DNA"/>
</dbReference>